<protein>
    <recommendedName>
        <fullName evidence="3">Peptidase A2 domain-containing protein</fullName>
    </recommendedName>
</protein>
<dbReference type="Gene3D" id="2.40.70.10">
    <property type="entry name" value="Acid Proteases"/>
    <property type="match status" value="1"/>
</dbReference>
<gene>
    <name evidence="1" type="ORF">ACHAWU_002083</name>
</gene>
<dbReference type="AlphaFoldDB" id="A0ABD3M6M0"/>
<organism evidence="1 2">
    <name type="scientific">Discostella pseudostelligera</name>
    <dbReference type="NCBI Taxonomy" id="259834"/>
    <lineage>
        <taxon>Eukaryota</taxon>
        <taxon>Sar</taxon>
        <taxon>Stramenopiles</taxon>
        <taxon>Ochrophyta</taxon>
        <taxon>Bacillariophyta</taxon>
        <taxon>Coscinodiscophyceae</taxon>
        <taxon>Thalassiosirophycidae</taxon>
        <taxon>Stephanodiscales</taxon>
        <taxon>Stephanodiscaceae</taxon>
        <taxon>Discostella</taxon>
    </lineage>
</organism>
<sequence length="235" mass="25179">MDPAHDPVEGMIGMEVLEQFDVDFDFPAGRLRLWKPHSVESVARRAGMLTINALVVNETRLLGFRVVPSAATKSAATQQKDSGTGTTVVAAQPFLGVVDCGASFTVINWAAAPLLGLPPQNDKSYEQRPKVVGLGVDGQPQLLPTATVGLSYCGNPIVSKDNKSMAFEAPPSEWKPWSEIDVAVGDLPVFTQLLGDGITPYRGPAGVIGLDILSQRRLILETSAGRQRRIYVGRG</sequence>
<name>A0ABD3M6M0_9STRA</name>
<dbReference type="EMBL" id="JALLBG020000206">
    <property type="protein sequence ID" value="KAL3759282.1"/>
    <property type="molecule type" value="Genomic_DNA"/>
</dbReference>
<evidence type="ECO:0008006" key="3">
    <source>
        <dbReference type="Google" id="ProtNLM"/>
    </source>
</evidence>
<reference evidence="1 2" key="1">
    <citation type="submission" date="2024-10" db="EMBL/GenBank/DDBJ databases">
        <title>Updated reference genomes for cyclostephanoid diatoms.</title>
        <authorList>
            <person name="Roberts W.R."/>
            <person name="Alverson A.J."/>
        </authorList>
    </citation>
    <scope>NUCLEOTIDE SEQUENCE [LARGE SCALE GENOMIC DNA]</scope>
    <source>
        <strain evidence="1 2">AJA232-27</strain>
    </source>
</reference>
<proteinExistence type="predicted"/>
<dbReference type="Proteomes" id="UP001530293">
    <property type="component" value="Unassembled WGS sequence"/>
</dbReference>
<evidence type="ECO:0000313" key="1">
    <source>
        <dbReference type="EMBL" id="KAL3759282.1"/>
    </source>
</evidence>
<evidence type="ECO:0000313" key="2">
    <source>
        <dbReference type="Proteomes" id="UP001530293"/>
    </source>
</evidence>
<keyword evidence="2" id="KW-1185">Reference proteome</keyword>
<accession>A0ABD3M6M0</accession>
<dbReference type="InterPro" id="IPR021109">
    <property type="entry name" value="Peptidase_aspartic_dom_sf"/>
</dbReference>
<comment type="caution">
    <text evidence="1">The sequence shown here is derived from an EMBL/GenBank/DDBJ whole genome shotgun (WGS) entry which is preliminary data.</text>
</comment>